<evidence type="ECO:0000313" key="2">
    <source>
        <dbReference type="Proteomes" id="UP000887159"/>
    </source>
</evidence>
<dbReference type="Gene3D" id="3.30.420.10">
    <property type="entry name" value="Ribonuclease H-like superfamily/Ribonuclease H"/>
    <property type="match status" value="1"/>
</dbReference>
<sequence length="98" mass="11119">MVWGAVAHNTWSPIVVIRGTMTTQCYVHDILQPHVLPLMQRLPEVIFQQDNARPQTARVSQNCLRTVTTFLGLPDPQICLQSSISWIIWDGELGIPRI</sequence>
<dbReference type="InterPro" id="IPR036397">
    <property type="entry name" value="RNaseH_sf"/>
</dbReference>
<dbReference type="EMBL" id="BMAU01021280">
    <property type="protein sequence ID" value="GFY08207.1"/>
    <property type="molecule type" value="Genomic_DNA"/>
</dbReference>
<proteinExistence type="predicted"/>
<keyword evidence="2" id="KW-1185">Reference proteome</keyword>
<name>A0A8X6S679_TRICX</name>
<reference evidence="1" key="1">
    <citation type="submission" date="2020-08" db="EMBL/GenBank/DDBJ databases">
        <title>Multicomponent nature underlies the extraordinary mechanical properties of spider dragline silk.</title>
        <authorList>
            <person name="Kono N."/>
            <person name="Nakamura H."/>
            <person name="Mori M."/>
            <person name="Yoshida Y."/>
            <person name="Ohtoshi R."/>
            <person name="Malay A.D."/>
            <person name="Moran D.A.P."/>
            <person name="Tomita M."/>
            <person name="Numata K."/>
            <person name="Arakawa K."/>
        </authorList>
    </citation>
    <scope>NUCLEOTIDE SEQUENCE</scope>
</reference>
<accession>A0A8X6S679</accession>
<dbReference type="AlphaFoldDB" id="A0A8X6S679"/>
<organism evidence="1 2">
    <name type="scientific">Trichonephila clavipes</name>
    <name type="common">Golden silk orbweaver</name>
    <name type="synonym">Nephila clavipes</name>
    <dbReference type="NCBI Taxonomy" id="2585209"/>
    <lineage>
        <taxon>Eukaryota</taxon>
        <taxon>Metazoa</taxon>
        <taxon>Ecdysozoa</taxon>
        <taxon>Arthropoda</taxon>
        <taxon>Chelicerata</taxon>
        <taxon>Arachnida</taxon>
        <taxon>Araneae</taxon>
        <taxon>Araneomorphae</taxon>
        <taxon>Entelegynae</taxon>
        <taxon>Araneoidea</taxon>
        <taxon>Nephilidae</taxon>
        <taxon>Trichonephila</taxon>
    </lineage>
</organism>
<dbReference type="Proteomes" id="UP000887159">
    <property type="component" value="Unassembled WGS sequence"/>
</dbReference>
<evidence type="ECO:0000313" key="1">
    <source>
        <dbReference type="EMBL" id="GFY08207.1"/>
    </source>
</evidence>
<comment type="caution">
    <text evidence="1">The sequence shown here is derived from an EMBL/GenBank/DDBJ whole genome shotgun (WGS) entry which is preliminary data.</text>
</comment>
<dbReference type="GO" id="GO:0003676">
    <property type="term" value="F:nucleic acid binding"/>
    <property type="evidence" value="ECO:0007669"/>
    <property type="project" value="InterPro"/>
</dbReference>
<protein>
    <submittedName>
        <fullName evidence="1">Uncharacterized protein</fullName>
    </submittedName>
</protein>
<gene>
    <name evidence="1" type="primary">NCL1_16801</name>
    <name evidence="1" type="ORF">TNCV_1356191</name>
</gene>